<dbReference type="Proteomes" id="UP000503251">
    <property type="component" value="Chromosome"/>
</dbReference>
<keyword evidence="3" id="KW-1185">Reference proteome</keyword>
<dbReference type="InterPro" id="IPR031807">
    <property type="entry name" value="HicB-like"/>
</dbReference>
<gene>
    <name evidence="2" type="ORF">E8L03_20700</name>
</gene>
<evidence type="ECO:0000313" key="2">
    <source>
        <dbReference type="EMBL" id="QJT11182.1"/>
    </source>
</evidence>
<sequence length="135" mass="14846">MHYPIIVVPEPEQQAYTAVAPDIGEVASFGDSIEEALANLQEAVELYLEDAEEAPQPSKLEAVLEHEEVREHGGVVAFADLDLSFLDRKPVRLNVSLPSGLVKKIDEAARKRGMTRSGYLAWAADQAMARRQAEC</sequence>
<dbReference type="Pfam" id="PF15919">
    <property type="entry name" value="HicB_lk_antitox"/>
    <property type="match status" value="1"/>
</dbReference>
<proteinExistence type="predicted"/>
<evidence type="ECO:0000259" key="1">
    <source>
        <dbReference type="Pfam" id="PF15919"/>
    </source>
</evidence>
<dbReference type="InterPro" id="IPR035069">
    <property type="entry name" value="TTHA1013/TTHA0281-like"/>
</dbReference>
<reference evidence="2 3" key="1">
    <citation type="submission" date="2019-04" db="EMBL/GenBank/DDBJ databases">
        <title>Isolation and culture of sulfate reducing bacteria from the cold seep of the South China Sea.</title>
        <authorList>
            <person name="Sun C."/>
            <person name="Liu R."/>
        </authorList>
    </citation>
    <scope>NUCLEOTIDE SEQUENCE [LARGE SCALE GENOMIC DNA]</scope>
    <source>
        <strain evidence="2 3">CS1</strain>
    </source>
</reference>
<dbReference type="InterPro" id="IPR010985">
    <property type="entry name" value="Ribbon_hlx_hlx"/>
</dbReference>
<dbReference type="InterPro" id="IPR051404">
    <property type="entry name" value="TA_system_antitoxin"/>
</dbReference>
<dbReference type="SUPFAM" id="SSF143100">
    <property type="entry name" value="TTHA1013/TTHA0281-like"/>
    <property type="match status" value="1"/>
</dbReference>
<name>A0ABX6NKP5_9BACT</name>
<dbReference type="RefSeq" id="WP_171268400.1">
    <property type="nucleotide sequence ID" value="NZ_CP039543.1"/>
</dbReference>
<evidence type="ECO:0000313" key="3">
    <source>
        <dbReference type="Proteomes" id="UP000503251"/>
    </source>
</evidence>
<dbReference type="SUPFAM" id="SSF47598">
    <property type="entry name" value="Ribbon-helix-helix"/>
    <property type="match status" value="1"/>
</dbReference>
<dbReference type="PANTHER" id="PTHR34504">
    <property type="entry name" value="ANTITOXIN HICB"/>
    <property type="match status" value="1"/>
</dbReference>
<dbReference type="EMBL" id="CP039543">
    <property type="protein sequence ID" value="QJT11182.1"/>
    <property type="molecule type" value="Genomic_DNA"/>
</dbReference>
<organism evidence="2 3">
    <name type="scientific">Oceanidesulfovibrio marinus</name>
    <dbReference type="NCBI Taxonomy" id="370038"/>
    <lineage>
        <taxon>Bacteria</taxon>
        <taxon>Pseudomonadati</taxon>
        <taxon>Thermodesulfobacteriota</taxon>
        <taxon>Desulfovibrionia</taxon>
        <taxon>Desulfovibrionales</taxon>
        <taxon>Desulfovibrionaceae</taxon>
        <taxon>Oceanidesulfovibrio</taxon>
    </lineage>
</organism>
<protein>
    <submittedName>
        <fullName evidence="2">Ribbon-helix-helix protein, CopG family</fullName>
    </submittedName>
</protein>
<feature type="domain" description="HicB-like antitoxin of toxin-antitoxin system" evidence="1">
    <location>
        <begin position="3"/>
        <end position="124"/>
    </location>
</feature>
<dbReference type="Gene3D" id="3.30.160.250">
    <property type="match status" value="1"/>
</dbReference>
<accession>A0ABX6NKP5</accession>
<dbReference type="PANTHER" id="PTHR34504:SF2">
    <property type="entry name" value="UPF0150 PROTEIN SSL0259"/>
    <property type="match status" value="1"/>
</dbReference>